<keyword evidence="2" id="KW-1185">Reference proteome</keyword>
<reference evidence="1 2" key="1">
    <citation type="journal article" date="2016" name="Proc. Natl. Acad. Sci. U.S.A.">
        <title>Comparative genomics of biotechnologically important yeasts.</title>
        <authorList>
            <person name="Riley R."/>
            <person name="Haridas S."/>
            <person name="Wolfe K.H."/>
            <person name="Lopes M.R."/>
            <person name="Hittinger C.T."/>
            <person name="Goeker M."/>
            <person name="Salamov A.A."/>
            <person name="Wisecaver J.H."/>
            <person name="Long T.M."/>
            <person name="Calvey C.H."/>
            <person name="Aerts A.L."/>
            <person name="Barry K.W."/>
            <person name="Choi C."/>
            <person name="Clum A."/>
            <person name="Coughlan A.Y."/>
            <person name="Deshpande S."/>
            <person name="Douglass A.P."/>
            <person name="Hanson S.J."/>
            <person name="Klenk H.-P."/>
            <person name="LaButti K.M."/>
            <person name="Lapidus A."/>
            <person name="Lindquist E.A."/>
            <person name="Lipzen A.M."/>
            <person name="Meier-Kolthoff J.P."/>
            <person name="Ohm R.A."/>
            <person name="Otillar R.P."/>
            <person name="Pangilinan J.L."/>
            <person name="Peng Y."/>
            <person name="Rokas A."/>
            <person name="Rosa C.A."/>
            <person name="Scheuner C."/>
            <person name="Sibirny A.A."/>
            <person name="Slot J.C."/>
            <person name="Stielow J.B."/>
            <person name="Sun H."/>
            <person name="Kurtzman C.P."/>
            <person name="Blackwell M."/>
            <person name="Grigoriev I.V."/>
            <person name="Jeffries T.W."/>
        </authorList>
    </citation>
    <scope>NUCLEOTIDE SEQUENCE [LARGE SCALE GENOMIC DNA]</scope>
    <source>
        <strain evidence="1 2">NRRL Y-2026</strain>
    </source>
</reference>
<evidence type="ECO:0000313" key="1">
    <source>
        <dbReference type="EMBL" id="ODQ46816.1"/>
    </source>
</evidence>
<proteinExistence type="predicted"/>
<dbReference type="GeneID" id="30176791"/>
<dbReference type="Proteomes" id="UP000094455">
    <property type="component" value="Unassembled WGS sequence"/>
</dbReference>
<dbReference type="OrthoDB" id="3997625at2759"/>
<protein>
    <submittedName>
        <fullName evidence="1">Uncharacterized protein</fullName>
    </submittedName>
</protein>
<gene>
    <name evidence="1" type="ORF">PICMEDRAFT_137412</name>
</gene>
<accession>A0A1E3NL50</accession>
<organism evidence="1 2">
    <name type="scientific">Pichia membranifaciens NRRL Y-2026</name>
    <dbReference type="NCBI Taxonomy" id="763406"/>
    <lineage>
        <taxon>Eukaryota</taxon>
        <taxon>Fungi</taxon>
        <taxon>Dikarya</taxon>
        <taxon>Ascomycota</taxon>
        <taxon>Saccharomycotina</taxon>
        <taxon>Pichiomycetes</taxon>
        <taxon>Pichiales</taxon>
        <taxon>Pichiaceae</taxon>
        <taxon>Pichia</taxon>
    </lineage>
</organism>
<dbReference type="AlphaFoldDB" id="A0A1E3NL50"/>
<name>A0A1E3NL50_9ASCO</name>
<sequence length="266" mass="30741">MSKRRSDYDETCFDSYRSSGSEKKVSVRNVFNVAEECEDPSLTTVCKVLRAVDELKGVWVDSVDRYKSRAKCLLEQYSEDSQVPPLKYTNQMVEIPLSCDSEMKLHYYENFPFVREPMSISTSVEYFSENMSSFTHFKKIILKNARLRIVPDSMGMVFNPNTKRKEIAASCLILSPNGNNATSIVTNDVLSAANILLEQPRIWRIAYEVIEKDENLSLVDKRLFLSRLWGNLCRCFELMDEIELGVTVDRDCQVRISTILHSYYTR</sequence>
<evidence type="ECO:0000313" key="2">
    <source>
        <dbReference type="Proteomes" id="UP000094455"/>
    </source>
</evidence>
<dbReference type="EMBL" id="KV454003">
    <property type="protein sequence ID" value="ODQ46816.1"/>
    <property type="molecule type" value="Genomic_DNA"/>
</dbReference>
<dbReference type="RefSeq" id="XP_019017929.1">
    <property type="nucleotide sequence ID" value="XM_019160104.1"/>
</dbReference>